<evidence type="ECO:0000256" key="1">
    <source>
        <dbReference type="SAM" id="SignalP"/>
    </source>
</evidence>
<comment type="caution">
    <text evidence="2">The sequence shown here is derived from an EMBL/GenBank/DDBJ whole genome shotgun (WGS) entry which is preliminary data.</text>
</comment>
<sequence>MKLSLSLCLSTLASVYVVSALPFVDESVCPGGEVVVLSESYIGKDKNVKMTSLSCTIKGDSKRDTLVKRQTPPLDVCGANCDTNCFLPAGGGPDPNECHVIADALRYDSQNVGVERLHLLKILGALFTIPSGPGNNVTTNPVVMQYSSCKTFFVNQDVQALEYCRTDWAALIDWVAPNCQATQNAHGGNCVAVDQRWFVQVQHS</sequence>
<feature type="chain" id="PRO_5019341388" evidence="1">
    <location>
        <begin position="21"/>
        <end position="204"/>
    </location>
</feature>
<organism evidence="2 3">
    <name type="scientific">Gymnopilus dilepis</name>
    <dbReference type="NCBI Taxonomy" id="231916"/>
    <lineage>
        <taxon>Eukaryota</taxon>
        <taxon>Fungi</taxon>
        <taxon>Dikarya</taxon>
        <taxon>Basidiomycota</taxon>
        <taxon>Agaricomycotina</taxon>
        <taxon>Agaricomycetes</taxon>
        <taxon>Agaricomycetidae</taxon>
        <taxon>Agaricales</taxon>
        <taxon>Agaricineae</taxon>
        <taxon>Hymenogastraceae</taxon>
        <taxon>Gymnopilus</taxon>
    </lineage>
</organism>
<feature type="signal peptide" evidence="1">
    <location>
        <begin position="1"/>
        <end position="20"/>
    </location>
</feature>
<dbReference type="AlphaFoldDB" id="A0A409XZ76"/>
<evidence type="ECO:0000313" key="2">
    <source>
        <dbReference type="EMBL" id="PPQ96087.1"/>
    </source>
</evidence>
<dbReference type="InParanoid" id="A0A409XZ76"/>
<accession>A0A409XZ76</accession>
<gene>
    <name evidence="2" type="ORF">CVT26_004719</name>
</gene>
<reference evidence="2 3" key="1">
    <citation type="journal article" date="2018" name="Evol. Lett.">
        <title>Horizontal gene cluster transfer increased hallucinogenic mushroom diversity.</title>
        <authorList>
            <person name="Reynolds H.T."/>
            <person name="Vijayakumar V."/>
            <person name="Gluck-Thaler E."/>
            <person name="Korotkin H.B."/>
            <person name="Matheny P.B."/>
            <person name="Slot J.C."/>
        </authorList>
    </citation>
    <scope>NUCLEOTIDE SEQUENCE [LARGE SCALE GENOMIC DNA]</scope>
    <source>
        <strain evidence="2 3">SRW20</strain>
    </source>
</reference>
<name>A0A409XZ76_9AGAR</name>
<proteinExistence type="predicted"/>
<keyword evidence="3" id="KW-1185">Reference proteome</keyword>
<dbReference type="EMBL" id="NHYE01001396">
    <property type="protein sequence ID" value="PPQ96087.1"/>
    <property type="molecule type" value="Genomic_DNA"/>
</dbReference>
<keyword evidence="1" id="KW-0732">Signal</keyword>
<dbReference type="Proteomes" id="UP000284706">
    <property type="component" value="Unassembled WGS sequence"/>
</dbReference>
<protein>
    <submittedName>
        <fullName evidence="2">Uncharacterized protein</fullName>
    </submittedName>
</protein>
<dbReference type="OrthoDB" id="3226519at2759"/>
<evidence type="ECO:0000313" key="3">
    <source>
        <dbReference type="Proteomes" id="UP000284706"/>
    </source>
</evidence>